<evidence type="ECO:0000313" key="4">
    <source>
        <dbReference type="EMBL" id="PHN03561.1"/>
    </source>
</evidence>
<dbReference type="InterPro" id="IPR026377">
    <property type="entry name" value="Cell_surface_SprA"/>
</dbReference>
<feature type="compositionally biased region" description="Polar residues" evidence="1">
    <location>
        <begin position="1166"/>
        <end position="1184"/>
    </location>
</feature>
<gene>
    <name evidence="4" type="primary">sprA</name>
    <name evidence="4" type="ORF">CRP01_26550</name>
</gene>
<keyword evidence="2" id="KW-0732">Signal</keyword>
<feature type="region of interest" description="Disordered" evidence="1">
    <location>
        <begin position="1163"/>
        <end position="1195"/>
    </location>
</feature>
<evidence type="ECO:0000256" key="1">
    <source>
        <dbReference type="SAM" id="MobiDB-lite"/>
    </source>
</evidence>
<feature type="signal peptide" evidence="2">
    <location>
        <begin position="1"/>
        <end position="26"/>
    </location>
</feature>
<dbReference type="Proteomes" id="UP000223913">
    <property type="component" value="Unassembled WGS sequence"/>
</dbReference>
<evidence type="ECO:0000256" key="2">
    <source>
        <dbReference type="SAM" id="SignalP"/>
    </source>
</evidence>
<evidence type="ECO:0000313" key="5">
    <source>
        <dbReference type="Proteomes" id="UP000223913"/>
    </source>
</evidence>
<feature type="domain" description="Gliding motility protein SprA N-terminal" evidence="3">
    <location>
        <begin position="75"/>
        <end position="363"/>
    </location>
</feature>
<organism evidence="4 5">
    <name type="scientific">Flavilitoribacter nigricans (strain ATCC 23147 / DSM 23189 / NBRC 102662 / NCIMB 1420 / SS-2)</name>
    <name type="common">Lewinella nigricans</name>
    <dbReference type="NCBI Taxonomy" id="1122177"/>
    <lineage>
        <taxon>Bacteria</taxon>
        <taxon>Pseudomonadati</taxon>
        <taxon>Bacteroidota</taxon>
        <taxon>Saprospiria</taxon>
        <taxon>Saprospirales</taxon>
        <taxon>Lewinellaceae</taxon>
        <taxon>Flavilitoribacter</taxon>
    </lineage>
</organism>
<feature type="domain" description="Gliding motility protein SprA N-terminal" evidence="3">
    <location>
        <begin position="1118"/>
        <end position="1631"/>
    </location>
</feature>
<feature type="region of interest" description="Disordered" evidence="1">
    <location>
        <begin position="2334"/>
        <end position="2364"/>
    </location>
</feature>
<dbReference type="InterPro" id="IPR025684">
    <property type="entry name" value="SprA_N_dom"/>
</dbReference>
<feature type="chain" id="PRO_5013062021" evidence="2">
    <location>
        <begin position="27"/>
        <end position="2449"/>
    </location>
</feature>
<keyword evidence="5" id="KW-1185">Reference proteome</keyword>
<comment type="caution">
    <text evidence="4">The sequence shown here is derived from an EMBL/GenBank/DDBJ whole genome shotgun (WGS) entry which is preliminary data.</text>
</comment>
<dbReference type="Pfam" id="PF14349">
    <property type="entry name" value="SprA_N"/>
    <property type="match status" value="2"/>
</dbReference>
<dbReference type="RefSeq" id="WP_099153144.1">
    <property type="nucleotide sequence ID" value="NZ_PDUD01000031.1"/>
</dbReference>
<proteinExistence type="predicted"/>
<dbReference type="OrthoDB" id="9806090at2"/>
<dbReference type="NCBIfam" id="TIGR04189">
    <property type="entry name" value="surface_SprA"/>
    <property type="match status" value="1"/>
</dbReference>
<evidence type="ECO:0000259" key="3">
    <source>
        <dbReference type="Pfam" id="PF14349"/>
    </source>
</evidence>
<dbReference type="EMBL" id="PDUD01000031">
    <property type="protein sequence ID" value="PHN03561.1"/>
    <property type="molecule type" value="Genomic_DNA"/>
</dbReference>
<sequence>MNRIVLPIGLLLTFVAALSFSFSALAGDTGGLGDPYDSKYVLAQTVSDTIPPPQERYGDYINDKSNNPFDLKDPSAVEQTIEYDPETGQYIISEKIGDSYFRPPTYMSFDEYLKYRQQREEQEYFNRLSGINTEGTGLSATDPFAKFDVKNSIIDRLFGGTTVDIRPQGGIDLTFGFDVQRLDNPILTERQRTTGGFDFDMDIQMNVTGKIGEKLNLNTNYNTGATFDFDNQIKLDYNSDAFSEDDILKKIEAGNVSLPLRGSLIQGAQSLFGLKTELQFGHLRLTAIASQQKSQRENIQLQGGSQLQEFQVKADDYDENRHFFLSHYNRSTFEGALQNLPQINTLFQIENIEVWITNDRNEVEDVRDIVAFSDLGEPERLVNPDAIPTYQTPRYREICDGKPLPDNDANGLYSKLINREDGIRNIDRSVAILQSAEFGLQQARDFEKVSARKLNSREYTIHPELGFISLNINVQPDQVLAVSFSYKYNGETFFVGEFANLYDNTSTDTLKQTPQVLFTKLLKSTTQRIDVPTWDLMMKNVYSIGAYQVNPQDFRLDVFYEDPGEGLKRFLPSSNLAGRPLIDVFNLDNLNTQGDPQPDGIFDYVPGLTIYPNNGRIMFPVLEPFGSHLREQLETEAAIAQYTYPELYTQTLFQAREYPEKNRYVIKGSYKSSVSSEISLGAFNVPPGSVRVTAGGTLLQEGRDYEVDYATGKVRVLNDAILSSGVPINVSYEDNTLFGFQSKTMLGLRADYQLNDNFNIGATFLQLFERPFTQKVNLGEDPINNKIYGLDVNFSKELPWLTKAVDAFPLLSTKAPSNISFSAEAAYLKPGHSRAINESRRDKDGIIYVDDFEGSASSFDLRQPVTQWYLASVPQNDAQNNNPLFPESRENTLASGANRARLNWYRIDPSARAGTDGGSTYYDRIPQQEVFPNIQPTPADPQLFQTLDLAFFPRERGPYNYDVPNGYGNLTRGVTSQNDTLILNDPETRWGGIMRALTTNDFQSANIEFLEFWALSPFLDNQDASQPASNVEARQGTLYINLGNISEDILKDSRKFFENGLPTPQNPERPVDTTVWSRVPIGQQITRAFDNDPGTREIQDVGLDGLNNEGEQQKFAPYLSALQALSPTIASREAQDPSNDDFRYYNDQGFTNTDGVRERYKFFNNPEGNSRSNSDNRIRQSGTNIPDAEDLNQDNTLNETEAYFQYEVPLYYDPMNPRLIDRERTPFITDQIEDDASNRVWYRFRIPLNTPDKKSVGGIRDFRSIRFMRMYMRGFQDPVVMRFARLELVRNQWRRYTQDLTSSGVISTGCDDIETTFDVDAVNIEENSRRTPFNYVLPEGIQRELSLGVFNTLQNEQSISMRLDNLCDGDSRAIFKIIEWDFRLYEELKMFVHAESKNFEVPDGELRLFMRLGSDFKNNYYEYEIPLVMSDPDRILELNPASPEYKQEVWRIENELNFRLRLLTELKEARNANSGSPADEYIETIDQGHVIKVKGNPNLGFVKMAMIGIRNPKNDGVSYSTEVWANELRLVGLDERGGAAALARTDIQLADFGNLTLAGNFNSIGFGALDDGVHQRSREQIAGYDVAANLELGKLLPESTGISVPFYAQLSNTTKTPEYDPYDLDILLDEKVNNAQNQEQRDSIKAQAQEVTQIKTLNFTNVRKERTGDSKPMPWDISNFSLSYSQSEIEYRDPIIEFQREKKYTGIIDYSYSRPGGFLEPFKGFGNSPFLRLVKEFNLNPLPNSFNFSSILDRQFADTRYRFAGDPRYTTYFNKRFNWERNYDLQWNITKSLQLSFNARSFSVIDEPDEREMRENPNITDIDQFRRDSIWTNLKNLGRPKNYEHNVNVSYTLPLRYLPFMDWVQVRAQYQAGYSWNAAALNVDSLGNIIQNNQIRQVTADLNFEKLYDNIPYLKKISRGNQPTRGRTDPRSRRTPARQPGADAEDEKPEREPSVFEKVLIRPLLLIRKARLNYKETFATVVPGFMPETELLGLSSGFDAPGWDFIAGLQPNIRTLSDDLRNNPRAGAGDWLYDNRNWITDNVFMNQDVVQEYSQEYGGRLTLEPFRDFRIEVDADRKYTENYTESFKVFDKELGADYRHAIPSYLGSMTVSYNALNTLFKNDEEVKQLFKDFEDNRVVISQRLGTGQHEDPNLAAQGYTDGYGRNQQEVLIPAFIATYTGQDPTNFNMDLFGTRPFPNWRASYNGLSKLPIFRDIFSNFNITHGYRSTLTVNNYQTNLYYLDGLRNNSLKDSVNYNYYAKLEIPDVVIQEGFAPLLGVEATVQNGMSFSFDYQQQRTLALNVTNTLLSETRSKKIDFGFGYLMRNVDIPFLTGSNKKGSRKPDDAPAPTTTPGRGGNRPSQLQGQDLDIQFTFSLTDDLTIARNLDDKSSEPTRGNNTVQFSPSAEYKLNRRLSLRLFFDYRKTIPKTSAGFPRLDTSGGVVVRFQLN</sequence>
<accession>A0A2D0N4W8</accession>
<feature type="region of interest" description="Disordered" evidence="1">
    <location>
        <begin position="1917"/>
        <end position="1952"/>
    </location>
</feature>
<reference evidence="4 5" key="1">
    <citation type="submission" date="2017-10" db="EMBL/GenBank/DDBJ databases">
        <title>The draft genome sequence of Lewinella nigricans NBRC 102662.</title>
        <authorList>
            <person name="Wang K."/>
        </authorList>
    </citation>
    <scope>NUCLEOTIDE SEQUENCE [LARGE SCALE GENOMIC DNA]</scope>
    <source>
        <strain evidence="4 5">NBRC 102662</strain>
    </source>
</reference>
<protein>
    <submittedName>
        <fullName evidence="4">Cell surface protein SprA</fullName>
    </submittedName>
</protein>
<name>A0A2D0N4W8_FLAN2</name>